<feature type="compositionally biased region" description="Low complexity" evidence="1">
    <location>
        <begin position="166"/>
        <end position="177"/>
    </location>
</feature>
<proteinExistence type="predicted"/>
<accession>A0AAD4BVR1</accession>
<organism evidence="2 3">
    <name type="scientific">Boletus edulis BED1</name>
    <dbReference type="NCBI Taxonomy" id="1328754"/>
    <lineage>
        <taxon>Eukaryota</taxon>
        <taxon>Fungi</taxon>
        <taxon>Dikarya</taxon>
        <taxon>Basidiomycota</taxon>
        <taxon>Agaricomycotina</taxon>
        <taxon>Agaricomycetes</taxon>
        <taxon>Agaricomycetidae</taxon>
        <taxon>Boletales</taxon>
        <taxon>Boletineae</taxon>
        <taxon>Boletaceae</taxon>
        <taxon>Boletoideae</taxon>
        <taxon>Boletus</taxon>
    </lineage>
</organism>
<feature type="compositionally biased region" description="Low complexity" evidence="1">
    <location>
        <begin position="113"/>
        <end position="124"/>
    </location>
</feature>
<reference evidence="2" key="2">
    <citation type="journal article" date="2020" name="Nat. Commun.">
        <title>Large-scale genome sequencing of mycorrhizal fungi provides insights into the early evolution of symbiotic traits.</title>
        <authorList>
            <person name="Miyauchi S."/>
            <person name="Kiss E."/>
            <person name="Kuo A."/>
            <person name="Drula E."/>
            <person name="Kohler A."/>
            <person name="Sanchez-Garcia M."/>
            <person name="Morin E."/>
            <person name="Andreopoulos B."/>
            <person name="Barry K.W."/>
            <person name="Bonito G."/>
            <person name="Buee M."/>
            <person name="Carver A."/>
            <person name="Chen C."/>
            <person name="Cichocki N."/>
            <person name="Clum A."/>
            <person name="Culley D."/>
            <person name="Crous P.W."/>
            <person name="Fauchery L."/>
            <person name="Girlanda M."/>
            <person name="Hayes R.D."/>
            <person name="Keri Z."/>
            <person name="LaButti K."/>
            <person name="Lipzen A."/>
            <person name="Lombard V."/>
            <person name="Magnuson J."/>
            <person name="Maillard F."/>
            <person name="Murat C."/>
            <person name="Nolan M."/>
            <person name="Ohm R.A."/>
            <person name="Pangilinan J."/>
            <person name="Pereira M.F."/>
            <person name="Perotto S."/>
            <person name="Peter M."/>
            <person name="Pfister S."/>
            <person name="Riley R."/>
            <person name="Sitrit Y."/>
            <person name="Stielow J.B."/>
            <person name="Szollosi G."/>
            <person name="Zifcakova L."/>
            <person name="Stursova M."/>
            <person name="Spatafora J.W."/>
            <person name="Tedersoo L."/>
            <person name="Vaario L.M."/>
            <person name="Yamada A."/>
            <person name="Yan M."/>
            <person name="Wang P."/>
            <person name="Xu J."/>
            <person name="Bruns T."/>
            <person name="Baldrian P."/>
            <person name="Vilgalys R."/>
            <person name="Dunand C."/>
            <person name="Henrissat B."/>
            <person name="Grigoriev I.V."/>
            <person name="Hibbett D."/>
            <person name="Nagy L.G."/>
            <person name="Martin F.M."/>
        </authorList>
    </citation>
    <scope>NUCLEOTIDE SEQUENCE</scope>
    <source>
        <strain evidence="2">BED1</strain>
    </source>
</reference>
<feature type="region of interest" description="Disordered" evidence="1">
    <location>
        <begin position="298"/>
        <end position="344"/>
    </location>
</feature>
<feature type="compositionally biased region" description="Polar residues" evidence="1">
    <location>
        <begin position="202"/>
        <end position="212"/>
    </location>
</feature>
<feature type="compositionally biased region" description="Polar residues" evidence="1">
    <location>
        <begin position="689"/>
        <end position="698"/>
    </location>
</feature>
<dbReference type="AlphaFoldDB" id="A0AAD4BVR1"/>
<feature type="region of interest" description="Disordered" evidence="1">
    <location>
        <begin position="103"/>
        <end position="226"/>
    </location>
</feature>
<feature type="compositionally biased region" description="Basic and acidic residues" evidence="1">
    <location>
        <begin position="659"/>
        <end position="670"/>
    </location>
</feature>
<protein>
    <submittedName>
        <fullName evidence="2">Uncharacterized protein</fullName>
    </submittedName>
</protein>
<feature type="compositionally biased region" description="Polar residues" evidence="1">
    <location>
        <begin position="135"/>
        <end position="154"/>
    </location>
</feature>
<feature type="region of interest" description="Disordered" evidence="1">
    <location>
        <begin position="565"/>
        <end position="767"/>
    </location>
</feature>
<feature type="compositionally biased region" description="Polar residues" evidence="1">
    <location>
        <begin position="581"/>
        <end position="601"/>
    </location>
</feature>
<feature type="region of interest" description="Disordered" evidence="1">
    <location>
        <begin position="932"/>
        <end position="966"/>
    </location>
</feature>
<feature type="compositionally biased region" description="Basic and acidic residues" evidence="1">
    <location>
        <begin position="942"/>
        <end position="966"/>
    </location>
</feature>
<keyword evidence="3" id="KW-1185">Reference proteome</keyword>
<feature type="compositionally biased region" description="Basic residues" evidence="1">
    <location>
        <begin position="31"/>
        <end position="40"/>
    </location>
</feature>
<dbReference type="Proteomes" id="UP001194468">
    <property type="component" value="Unassembled WGS sequence"/>
</dbReference>
<feature type="compositionally biased region" description="Low complexity" evidence="1">
    <location>
        <begin position="602"/>
        <end position="616"/>
    </location>
</feature>
<sequence length="996" mass="106798">MPDPSSSSFLGPSRSNSSASTASSSGASLTRRSRIARKRTGTIIASSRCDERSTELVDQVLDISTANNADLVSGMVASNPGTPHSMLATHARLGADFALSSVRSGSDADRSCTTFGTFGPPTGGHEASPADSAPVHTSQHVVAMSSETAVSPATTKGKGRHPSRITSPPSSFKPTPTDADRVRSSLRDSLLTQQSSTSSSLYPMSTSMGTESPPSPQSPTLPGRGIPMPALELEAAKVQEFDADDVSYRLQLLVKNNYFLPPAHSKPCPADFPSSLNNSKKALSPTFFDLFRVGKPRPKPMSPDVANGTSPIFRVTSDSTTSGQLARDHGRPSPQTFRPPPGSQHMARVVVVREKMQDLAAAARQAEVNLGRRDFSLDRDRASRKAKFTTFDGIVDPTETVDVPPPSANYPLPLQASALHGLGIEDSVGAAILAERLPPPDSPGQSSLDPREDAWRKALLREAVGHSLNNSRATSAASRYSSPSNTPFHARSSELLRPDPVVEQQRRLLDQKILSHPIIDPMEDDFAPAPMTSSALNPSASVAIVADPDRRRLSNLALLRAETPVLHTPLSPPPRRPFGNPQFSQSQTNISPASGNTTSQTPRMLLRRSMSSPMLSEKQGSKTDGTVTPSKTPPMPFLSISPASFDGRLSGMTTMSRDSGSEHEAADEQPGRPSLAFTVASTDGRPSISEYSQPSPTASAFRDRWTNGYYSANSGGPEEGASVSRNSSLLHQAPRPSTMSPPPRPSSSLVGIALSPPPRAGHLPLRVTSPRTLAIPSTRSFSQSTTHSFSSNSTLSQSTHAHPQIFLNTSSQSFHSALHSAPPPSSATEFFDHIQAHTDAMDDLDDSDDSASDTYHDIAVFASSPRIPKLMRLGNLSSPNVYPGAKEPYYPSVIPTERRRPVGHTAPKIPYFSSVKAAPDSLTHLSLAQHSREHLPTVGSPDSRHSSDAENVQRWRKDQESFQESSRRLDGLLIRHMQAEKDTLKRIAQTAKVAKS</sequence>
<evidence type="ECO:0000313" key="2">
    <source>
        <dbReference type="EMBL" id="KAF8440550.1"/>
    </source>
</evidence>
<comment type="caution">
    <text evidence="2">The sequence shown here is derived from an EMBL/GenBank/DDBJ whole genome shotgun (WGS) entry which is preliminary data.</text>
</comment>
<gene>
    <name evidence="2" type="ORF">L210DRAFT_896708</name>
</gene>
<feature type="compositionally biased region" description="Low complexity" evidence="1">
    <location>
        <begin position="1"/>
        <end position="30"/>
    </location>
</feature>
<reference evidence="2" key="1">
    <citation type="submission" date="2019-10" db="EMBL/GenBank/DDBJ databases">
        <authorList>
            <consortium name="DOE Joint Genome Institute"/>
            <person name="Kuo A."/>
            <person name="Miyauchi S."/>
            <person name="Kiss E."/>
            <person name="Drula E."/>
            <person name="Kohler A."/>
            <person name="Sanchez-Garcia M."/>
            <person name="Andreopoulos B."/>
            <person name="Barry K.W."/>
            <person name="Bonito G."/>
            <person name="Buee M."/>
            <person name="Carver A."/>
            <person name="Chen C."/>
            <person name="Cichocki N."/>
            <person name="Clum A."/>
            <person name="Culley D."/>
            <person name="Crous P.W."/>
            <person name="Fauchery L."/>
            <person name="Girlanda M."/>
            <person name="Hayes R."/>
            <person name="Keri Z."/>
            <person name="LaButti K."/>
            <person name="Lipzen A."/>
            <person name="Lombard V."/>
            <person name="Magnuson J."/>
            <person name="Maillard F."/>
            <person name="Morin E."/>
            <person name="Murat C."/>
            <person name="Nolan M."/>
            <person name="Ohm R."/>
            <person name="Pangilinan J."/>
            <person name="Pereira M."/>
            <person name="Perotto S."/>
            <person name="Peter M."/>
            <person name="Riley R."/>
            <person name="Sitrit Y."/>
            <person name="Stielow B."/>
            <person name="Szollosi G."/>
            <person name="Zifcakova L."/>
            <person name="Stursova M."/>
            <person name="Spatafora J.W."/>
            <person name="Tedersoo L."/>
            <person name="Vaario L.-M."/>
            <person name="Yamada A."/>
            <person name="Yan M."/>
            <person name="Wang P."/>
            <person name="Xu J."/>
            <person name="Bruns T."/>
            <person name="Baldrian P."/>
            <person name="Vilgalys R."/>
            <person name="Henrissat B."/>
            <person name="Grigoriev I.V."/>
            <person name="Hibbett D."/>
            <person name="Nagy L.G."/>
            <person name="Martin F.M."/>
        </authorList>
    </citation>
    <scope>NUCLEOTIDE SEQUENCE</scope>
    <source>
        <strain evidence="2">BED1</strain>
    </source>
</reference>
<evidence type="ECO:0000313" key="3">
    <source>
        <dbReference type="Proteomes" id="UP001194468"/>
    </source>
</evidence>
<feature type="region of interest" description="Disordered" evidence="1">
    <location>
        <begin position="1"/>
        <end position="51"/>
    </location>
</feature>
<feature type="region of interest" description="Disordered" evidence="1">
    <location>
        <begin position="466"/>
        <end position="498"/>
    </location>
</feature>
<feature type="compositionally biased region" description="Low complexity" evidence="1">
    <location>
        <begin position="467"/>
        <end position="485"/>
    </location>
</feature>
<evidence type="ECO:0000256" key="1">
    <source>
        <dbReference type="SAM" id="MobiDB-lite"/>
    </source>
</evidence>
<feature type="compositionally biased region" description="Low complexity" evidence="1">
    <location>
        <begin position="187"/>
        <end position="201"/>
    </location>
</feature>
<dbReference type="EMBL" id="WHUW01000012">
    <property type="protein sequence ID" value="KAF8440550.1"/>
    <property type="molecule type" value="Genomic_DNA"/>
</dbReference>
<name>A0AAD4BVR1_BOLED</name>